<proteinExistence type="inferred from homology"/>
<dbReference type="Gene3D" id="3.40.50.720">
    <property type="entry name" value="NAD(P)-binding Rossmann-like Domain"/>
    <property type="match status" value="1"/>
</dbReference>
<feature type="domain" description="GFO/IDH/MocA-like oxidoreductase" evidence="4">
    <location>
        <begin position="152"/>
        <end position="262"/>
    </location>
</feature>
<evidence type="ECO:0000259" key="4">
    <source>
        <dbReference type="Pfam" id="PF22725"/>
    </source>
</evidence>
<keyword evidence="6" id="KW-1185">Reference proteome</keyword>
<dbReference type="InterPro" id="IPR050984">
    <property type="entry name" value="Gfo/Idh/MocA_domain"/>
</dbReference>
<organism evidence="5 6">
    <name type="scientific">Pseudoscardovia suis</name>
    <dbReference type="NCBI Taxonomy" id="987063"/>
    <lineage>
        <taxon>Bacteria</taxon>
        <taxon>Bacillati</taxon>
        <taxon>Actinomycetota</taxon>
        <taxon>Actinomycetes</taxon>
        <taxon>Bifidobacteriales</taxon>
        <taxon>Bifidobacteriaceae</taxon>
        <taxon>Pseudoscardovia</taxon>
    </lineage>
</organism>
<dbReference type="GO" id="GO:0016491">
    <property type="term" value="F:oxidoreductase activity"/>
    <property type="evidence" value="ECO:0007669"/>
    <property type="project" value="UniProtKB-KW"/>
</dbReference>
<reference evidence="5 6" key="1">
    <citation type="journal article" date="2017" name="BMC Genomics">
        <title>Comparative genomic and phylogenomic analyses of the Bifidobacteriaceae family.</title>
        <authorList>
            <person name="Lugli G.A."/>
            <person name="Milani C."/>
            <person name="Turroni F."/>
            <person name="Duranti S."/>
            <person name="Mancabelli L."/>
            <person name="Mangifesta M."/>
            <person name="Ferrario C."/>
            <person name="Modesto M."/>
            <person name="Mattarelli P."/>
            <person name="Jiri K."/>
            <person name="van Sinderen D."/>
            <person name="Ventura M."/>
        </authorList>
    </citation>
    <scope>NUCLEOTIDE SEQUENCE [LARGE SCALE GENOMIC DNA]</scope>
    <source>
        <strain evidence="5 6">DSM 24744</strain>
    </source>
</reference>
<dbReference type="OrthoDB" id="9815825at2"/>
<feature type="domain" description="Gfo/Idh/MocA-like oxidoreductase N-terminal" evidence="3">
    <location>
        <begin position="12"/>
        <end position="131"/>
    </location>
</feature>
<accession>A0A261ERL3</accession>
<gene>
    <name evidence="5" type="ORF">PSSU_1305</name>
</gene>
<dbReference type="SUPFAM" id="SSF55347">
    <property type="entry name" value="Glyceraldehyde-3-phosphate dehydrogenase-like, C-terminal domain"/>
    <property type="match status" value="1"/>
</dbReference>
<sequence>MSLRNGTKQGTVRIGVLGLGRIAQHMGETLSAMHKDPRYSQLVEPYACATRNDEARARNYADTFGFTKAYGSYEQLLDDPEVDLVYIATPHVFHKDQAIAAMQHGKNVLVEKAFTLNAQQARLVIEESQDTRLLCAEAIWTRYMPSRTLLVQALESGVIGDVVQMHADLSYPLTHKQRLVDPALGGGILLDCGIYALNFGGMIYPNANVTRMLSNVVMSPEGVDRTFQASAVLSNGVLTSSSASMLCASPRLGIIQGTKGYIIVGNINNPEYIDVYAADHTLIQRITPPEQLTGYEYEVAAAAQAVLDGRIECVQMPHSQTIHMLEAMDGLRADWAMRYPDER</sequence>
<dbReference type="InterPro" id="IPR000683">
    <property type="entry name" value="Gfo/Idh/MocA-like_OxRdtase_N"/>
</dbReference>
<dbReference type="GO" id="GO:0000166">
    <property type="term" value="F:nucleotide binding"/>
    <property type="evidence" value="ECO:0007669"/>
    <property type="project" value="InterPro"/>
</dbReference>
<evidence type="ECO:0000256" key="2">
    <source>
        <dbReference type="ARBA" id="ARBA00023002"/>
    </source>
</evidence>
<keyword evidence="2" id="KW-0560">Oxidoreductase</keyword>
<dbReference type="AlphaFoldDB" id="A0A261ERL3"/>
<dbReference type="Pfam" id="PF22725">
    <property type="entry name" value="GFO_IDH_MocA_C3"/>
    <property type="match status" value="1"/>
</dbReference>
<dbReference type="Pfam" id="PF01408">
    <property type="entry name" value="GFO_IDH_MocA"/>
    <property type="match status" value="1"/>
</dbReference>
<evidence type="ECO:0000256" key="1">
    <source>
        <dbReference type="ARBA" id="ARBA00010928"/>
    </source>
</evidence>
<dbReference type="EMBL" id="MWWQ01000014">
    <property type="protein sequence ID" value="OZG49481.1"/>
    <property type="molecule type" value="Genomic_DNA"/>
</dbReference>
<protein>
    <submittedName>
        <fullName evidence="5">NAD-dependent oxidoreductase</fullName>
    </submittedName>
</protein>
<dbReference type="Gene3D" id="3.30.360.10">
    <property type="entry name" value="Dihydrodipicolinate Reductase, domain 2"/>
    <property type="match status" value="1"/>
</dbReference>
<comment type="caution">
    <text evidence="5">The sequence shown here is derived from an EMBL/GenBank/DDBJ whole genome shotgun (WGS) entry which is preliminary data.</text>
</comment>
<evidence type="ECO:0000259" key="3">
    <source>
        <dbReference type="Pfam" id="PF01408"/>
    </source>
</evidence>
<dbReference type="PANTHER" id="PTHR22604:SF105">
    <property type="entry name" value="TRANS-1,2-DIHYDROBENZENE-1,2-DIOL DEHYDROGENASE"/>
    <property type="match status" value="1"/>
</dbReference>
<dbReference type="RefSeq" id="WP_094691629.1">
    <property type="nucleotide sequence ID" value="NZ_MWWQ01000014.1"/>
</dbReference>
<evidence type="ECO:0000313" key="5">
    <source>
        <dbReference type="EMBL" id="OZG49481.1"/>
    </source>
</evidence>
<dbReference type="PANTHER" id="PTHR22604">
    <property type="entry name" value="OXIDOREDUCTASES"/>
    <property type="match status" value="1"/>
</dbReference>
<dbReference type="SUPFAM" id="SSF51735">
    <property type="entry name" value="NAD(P)-binding Rossmann-fold domains"/>
    <property type="match status" value="1"/>
</dbReference>
<dbReference type="Proteomes" id="UP000216454">
    <property type="component" value="Unassembled WGS sequence"/>
</dbReference>
<evidence type="ECO:0000313" key="6">
    <source>
        <dbReference type="Proteomes" id="UP000216454"/>
    </source>
</evidence>
<comment type="similarity">
    <text evidence="1">Belongs to the Gfo/Idh/MocA family.</text>
</comment>
<dbReference type="InterPro" id="IPR036291">
    <property type="entry name" value="NAD(P)-bd_dom_sf"/>
</dbReference>
<name>A0A261ERL3_9BIFI</name>
<dbReference type="InterPro" id="IPR055170">
    <property type="entry name" value="GFO_IDH_MocA-like_dom"/>
</dbReference>